<feature type="transmembrane region" description="Helical" evidence="7">
    <location>
        <begin position="140"/>
        <end position="163"/>
    </location>
</feature>
<evidence type="ECO:0000256" key="1">
    <source>
        <dbReference type="ARBA" id="ARBA00004651"/>
    </source>
</evidence>
<evidence type="ECO:0000313" key="9">
    <source>
        <dbReference type="EMBL" id="MFD1518614.1"/>
    </source>
</evidence>
<organism evidence="9 10">
    <name type="scientific">Pseudonocardia yunnanensis</name>
    <dbReference type="NCBI Taxonomy" id="58107"/>
    <lineage>
        <taxon>Bacteria</taxon>
        <taxon>Bacillati</taxon>
        <taxon>Actinomycetota</taxon>
        <taxon>Actinomycetes</taxon>
        <taxon>Pseudonocardiales</taxon>
        <taxon>Pseudonocardiaceae</taxon>
        <taxon>Pseudonocardia</taxon>
    </lineage>
</organism>
<dbReference type="PANTHER" id="PTHR30151">
    <property type="entry name" value="ALKANE SULFONATE ABC TRANSPORTER-RELATED, MEMBRANE SUBUNIT"/>
    <property type="match status" value="1"/>
</dbReference>
<keyword evidence="10" id="KW-1185">Reference proteome</keyword>
<feature type="domain" description="ABC transmembrane type-1" evidence="8">
    <location>
        <begin position="74"/>
        <end position="254"/>
    </location>
</feature>
<comment type="subcellular location">
    <subcellularLocation>
        <location evidence="1 7">Cell membrane</location>
        <topology evidence="1 7">Multi-pass membrane protein</topology>
    </subcellularLocation>
</comment>
<feature type="transmembrane region" description="Helical" evidence="7">
    <location>
        <begin position="81"/>
        <end position="101"/>
    </location>
</feature>
<feature type="transmembrane region" description="Helical" evidence="7">
    <location>
        <begin position="184"/>
        <end position="205"/>
    </location>
</feature>
<dbReference type="Proteomes" id="UP001597114">
    <property type="component" value="Unassembled WGS sequence"/>
</dbReference>
<evidence type="ECO:0000256" key="5">
    <source>
        <dbReference type="ARBA" id="ARBA00022989"/>
    </source>
</evidence>
<dbReference type="RefSeq" id="WP_344729483.1">
    <property type="nucleotide sequence ID" value="NZ_BAAAUS010000063.1"/>
</dbReference>
<keyword evidence="2 7" id="KW-0813">Transport</keyword>
<keyword evidence="6 7" id="KW-0472">Membrane</keyword>
<dbReference type="Gene3D" id="1.10.3720.10">
    <property type="entry name" value="MetI-like"/>
    <property type="match status" value="1"/>
</dbReference>
<evidence type="ECO:0000256" key="7">
    <source>
        <dbReference type="RuleBase" id="RU363032"/>
    </source>
</evidence>
<evidence type="ECO:0000256" key="4">
    <source>
        <dbReference type="ARBA" id="ARBA00022692"/>
    </source>
</evidence>
<gene>
    <name evidence="9" type="ORF">ACFSJD_14030</name>
</gene>
<dbReference type="EMBL" id="JBHUCO010000013">
    <property type="protein sequence ID" value="MFD1518614.1"/>
    <property type="molecule type" value="Genomic_DNA"/>
</dbReference>
<evidence type="ECO:0000256" key="3">
    <source>
        <dbReference type="ARBA" id="ARBA00022475"/>
    </source>
</evidence>
<keyword evidence="4 7" id="KW-0812">Transmembrane</keyword>
<dbReference type="InterPro" id="IPR000515">
    <property type="entry name" value="MetI-like"/>
</dbReference>
<feature type="transmembrane region" description="Helical" evidence="7">
    <location>
        <begin position="113"/>
        <end position="134"/>
    </location>
</feature>
<dbReference type="InterPro" id="IPR035906">
    <property type="entry name" value="MetI-like_sf"/>
</dbReference>
<feature type="transmembrane region" description="Helical" evidence="7">
    <location>
        <begin position="27"/>
        <end position="48"/>
    </location>
</feature>
<keyword evidence="5 7" id="KW-1133">Transmembrane helix</keyword>
<proteinExistence type="inferred from homology"/>
<dbReference type="PROSITE" id="PS50928">
    <property type="entry name" value="ABC_TM1"/>
    <property type="match status" value="1"/>
</dbReference>
<dbReference type="Pfam" id="PF00528">
    <property type="entry name" value="BPD_transp_1"/>
    <property type="match status" value="1"/>
</dbReference>
<accession>A0ABW4ESQ9</accession>
<comment type="caution">
    <text evidence="9">The sequence shown here is derived from an EMBL/GenBank/DDBJ whole genome shotgun (WGS) entry which is preliminary data.</text>
</comment>
<evidence type="ECO:0000259" key="8">
    <source>
        <dbReference type="PROSITE" id="PS50928"/>
    </source>
</evidence>
<protein>
    <submittedName>
        <fullName evidence="9">ABC transporter permease</fullName>
    </submittedName>
</protein>
<dbReference type="PANTHER" id="PTHR30151:SF0">
    <property type="entry name" value="ABC TRANSPORTER PERMEASE PROTEIN MJ0413-RELATED"/>
    <property type="match status" value="1"/>
</dbReference>
<evidence type="ECO:0000313" key="10">
    <source>
        <dbReference type="Proteomes" id="UP001597114"/>
    </source>
</evidence>
<feature type="transmembrane region" description="Helical" evidence="7">
    <location>
        <begin position="233"/>
        <end position="255"/>
    </location>
</feature>
<evidence type="ECO:0000256" key="2">
    <source>
        <dbReference type="ARBA" id="ARBA00022448"/>
    </source>
</evidence>
<dbReference type="CDD" id="cd06261">
    <property type="entry name" value="TM_PBP2"/>
    <property type="match status" value="1"/>
</dbReference>
<keyword evidence="3" id="KW-1003">Cell membrane</keyword>
<comment type="similarity">
    <text evidence="7">Belongs to the binding-protein-dependent transport system permease family.</text>
</comment>
<evidence type="ECO:0000256" key="6">
    <source>
        <dbReference type="ARBA" id="ARBA00023136"/>
    </source>
</evidence>
<sequence length="270" mass="29545">MTVVERRPAEETAGPATRRRRILTSGVAARVTFYVAAMLFWLLLAALFDRVPTPVEVVASLAEEFSRGEVFGNFADTMYRFVAGVALATAVGIVVGVLMGLSQLSRAFLESPVMVGLSIPAMIWAFLTVMWFGFGHLSPIATTFLTAVPFVIINVAQGVQGVSRDLRDMSSSYGVPLRRRVRDLVLPAVAGYVMAGVQFAVIMGWNGVLLAEWFGGSGGVGYRARYWYDANQFAGFAAWVVLFVGVIIVLDRVVFDRAARRAFRWRDATS</sequence>
<reference evidence="10" key="1">
    <citation type="journal article" date="2019" name="Int. J. Syst. Evol. Microbiol.">
        <title>The Global Catalogue of Microorganisms (GCM) 10K type strain sequencing project: providing services to taxonomists for standard genome sequencing and annotation.</title>
        <authorList>
            <consortium name="The Broad Institute Genomics Platform"/>
            <consortium name="The Broad Institute Genome Sequencing Center for Infectious Disease"/>
            <person name="Wu L."/>
            <person name="Ma J."/>
        </authorList>
    </citation>
    <scope>NUCLEOTIDE SEQUENCE [LARGE SCALE GENOMIC DNA]</scope>
    <source>
        <strain evidence="10">CCM 7043</strain>
    </source>
</reference>
<name>A0ABW4ESQ9_9PSEU</name>
<dbReference type="SUPFAM" id="SSF161098">
    <property type="entry name" value="MetI-like"/>
    <property type="match status" value="1"/>
</dbReference>